<dbReference type="SUPFAM" id="SSF46938">
    <property type="entry name" value="CRAL/TRIO N-terminal domain"/>
    <property type="match status" value="1"/>
</dbReference>
<dbReference type="SMART" id="SM00516">
    <property type="entry name" value="SEC14"/>
    <property type="match status" value="1"/>
</dbReference>
<evidence type="ECO:0000259" key="2">
    <source>
        <dbReference type="PROSITE" id="PS50866"/>
    </source>
</evidence>
<sequence>MPRGKIELDDDQKFALMKFRRSVHDILEPQHDDYYLLRWLRARNWNAEAAEKMIRESFLFRKQMEIDSKLMSWEPPEVIKLYHPSGTSGCDKDGAPVIIIPFKGFDPIGFLNSTSKIDLLKIAGKILETNLKMADETGDRQLVVIFDMEGFDIRQYASRPAAEIAIALIQLYEANYPEILKQCYIINAPRVFSIAFNVVKRFMNGYTLSKIHIFKNEPKKWKPVLLSTITPDNLPEHYGGNLRDPDGNPKYTTVIKQGGKIPESFYKRNVETPDFAKEFIKTVIKKGSKLVLDFIVIEEGCYLRWDFKTEGHDIKFGVTLKDENGVESPVVRYKRVAAHQIDESGVIACQAPATYFVTFDNTYSIFRNKKLTYRIWVTPPIEKLDIIPKEYDLKKLKSSLEEDMMAQPMAEDTDSNANDIGN</sequence>
<dbReference type="PROSITE" id="PS50866">
    <property type="entry name" value="GOLD"/>
    <property type="match status" value="1"/>
</dbReference>
<dbReference type="InterPro" id="IPR001251">
    <property type="entry name" value="CRAL-TRIO_dom"/>
</dbReference>
<reference evidence="3" key="1">
    <citation type="submission" date="2022-01" db="EMBL/GenBank/DDBJ databases">
        <authorList>
            <person name="King R."/>
        </authorList>
    </citation>
    <scope>NUCLEOTIDE SEQUENCE</scope>
</reference>
<evidence type="ECO:0000313" key="4">
    <source>
        <dbReference type="Proteomes" id="UP001153712"/>
    </source>
</evidence>
<dbReference type="CDD" id="cd00170">
    <property type="entry name" value="SEC14"/>
    <property type="match status" value="1"/>
</dbReference>
<dbReference type="InterPro" id="IPR036865">
    <property type="entry name" value="CRAL-TRIO_dom_sf"/>
</dbReference>
<dbReference type="SMART" id="SM01100">
    <property type="entry name" value="CRAL_TRIO_N"/>
    <property type="match status" value="1"/>
</dbReference>
<dbReference type="GO" id="GO:0005737">
    <property type="term" value="C:cytoplasm"/>
    <property type="evidence" value="ECO:0007669"/>
    <property type="project" value="TreeGrafter"/>
</dbReference>
<organism evidence="3 4">
    <name type="scientific">Phyllotreta striolata</name>
    <name type="common">Striped flea beetle</name>
    <name type="synonym">Crioceris striolata</name>
    <dbReference type="NCBI Taxonomy" id="444603"/>
    <lineage>
        <taxon>Eukaryota</taxon>
        <taxon>Metazoa</taxon>
        <taxon>Ecdysozoa</taxon>
        <taxon>Arthropoda</taxon>
        <taxon>Hexapoda</taxon>
        <taxon>Insecta</taxon>
        <taxon>Pterygota</taxon>
        <taxon>Neoptera</taxon>
        <taxon>Endopterygota</taxon>
        <taxon>Coleoptera</taxon>
        <taxon>Polyphaga</taxon>
        <taxon>Cucujiformia</taxon>
        <taxon>Chrysomeloidea</taxon>
        <taxon>Chrysomelidae</taxon>
        <taxon>Galerucinae</taxon>
        <taxon>Alticini</taxon>
        <taxon>Phyllotreta</taxon>
    </lineage>
</organism>
<feature type="domain" description="CRAL-TRIO" evidence="1">
    <location>
        <begin position="75"/>
        <end position="246"/>
    </location>
</feature>
<dbReference type="InterPro" id="IPR051064">
    <property type="entry name" value="SEC14/CRAL-TRIO_domain"/>
</dbReference>
<dbReference type="SUPFAM" id="SSF52087">
    <property type="entry name" value="CRAL/TRIO domain"/>
    <property type="match status" value="1"/>
</dbReference>
<protein>
    <recommendedName>
        <fullName evidence="5">SEC14-like protein 2</fullName>
    </recommendedName>
</protein>
<accession>A0A9N9U090</accession>
<name>A0A9N9U090_PHYSR</name>
<dbReference type="Gene3D" id="3.40.525.10">
    <property type="entry name" value="CRAL-TRIO lipid binding domain"/>
    <property type="match status" value="1"/>
</dbReference>
<proteinExistence type="predicted"/>
<dbReference type="InterPro" id="IPR036598">
    <property type="entry name" value="GOLD_dom_sf"/>
</dbReference>
<dbReference type="Gene3D" id="2.60.120.680">
    <property type="entry name" value="GOLD domain"/>
    <property type="match status" value="1"/>
</dbReference>
<evidence type="ECO:0008006" key="5">
    <source>
        <dbReference type="Google" id="ProtNLM"/>
    </source>
</evidence>
<dbReference type="Proteomes" id="UP001153712">
    <property type="component" value="Chromosome 7"/>
</dbReference>
<evidence type="ECO:0000259" key="1">
    <source>
        <dbReference type="PROSITE" id="PS50191"/>
    </source>
</evidence>
<dbReference type="InterPro" id="IPR036273">
    <property type="entry name" value="CRAL/TRIO_N_dom_sf"/>
</dbReference>
<keyword evidence="4" id="KW-1185">Reference proteome</keyword>
<dbReference type="PROSITE" id="PS50191">
    <property type="entry name" value="CRAL_TRIO"/>
    <property type="match status" value="1"/>
</dbReference>
<dbReference type="Pfam" id="PF03765">
    <property type="entry name" value="CRAL_TRIO_N"/>
    <property type="match status" value="1"/>
</dbReference>
<dbReference type="EMBL" id="OU900100">
    <property type="protein sequence ID" value="CAG9864035.1"/>
    <property type="molecule type" value="Genomic_DNA"/>
</dbReference>
<dbReference type="Pfam" id="PF00650">
    <property type="entry name" value="CRAL_TRIO"/>
    <property type="match status" value="1"/>
</dbReference>
<evidence type="ECO:0000313" key="3">
    <source>
        <dbReference type="EMBL" id="CAG9864035.1"/>
    </source>
</evidence>
<dbReference type="SUPFAM" id="SSF101576">
    <property type="entry name" value="Supernatant protein factor (SPF), C-terminal domain"/>
    <property type="match status" value="1"/>
</dbReference>
<dbReference type="PANTHER" id="PTHR23324:SF83">
    <property type="entry name" value="SEC14-LIKE PROTEIN 2"/>
    <property type="match status" value="1"/>
</dbReference>
<dbReference type="PANTHER" id="PTHR23324">
    <property type="entry name" value="SEC14 RELATED PROTEIN"/>
    <property type="match status" value="1"/>
</dbReference>
<dbReference type="InterPro" id="IPR009038">
    <property type="entry name" value="GOLD_dom"/>
</dbReference>
<feature type="domain" description="GOLD" evidence="2">
    <location>
        <begin position="277"/>
        <end position="377"/>
    </location>
</feature>
<dbReference type="InterPro" id="IPR011074">
    <property type="entry name" value="CRAL/TRIO_N_dom"/>
</dbReference>
<dbReference type="AlphaFoldDB" id="A0A9N9U090"/>
<dbReference type="OrthoDB" id="1434354at2759"/>
<gene>
    <name evidence="3" type="ORF">PHYEVI_LOCUS10301</name>
</gene>